<dbReference type="AlphaFoldDB" id="A0A3R9P682"/>
<dbReference type="SUPFAM" id="SSF51905">
    <property type="entry name" value="FAD/NAD(P)-binding domain"/>
    <property type="match status" value="1"/>
</dbReference>
<feature type="domain" description="FAD-dependent oxidoreductase 2 FAD-binding" evidence="9">
    <location>
        <begin position="15"/>
        <end position="150"/>
    </location>
</feature>
<evidence type="ECO:0000313" key="11">
    <source>
        <dbReference type="Proteomes" id="UP000275076"/>
    </source>
</evidence>
<evidence type="ECO:0000256" key="8">
    <source>
        <dbReference type="SAM" id="Phobius"/>
    </source>
</evidence>
<dbReference type="EMBL" id="RBVX01000017">
    <property type="protein sequence ID" value="RSL32128.1"/>
    <property type="molecule type" value="Genomic_DNA"/>
</dbReference>
<proteinExistence type="predicted"/>
<accession>A0A3R9P682</accession>
<evidence type="ECO:0000259" key="9">
    <source>
        <dbReference type="Pfam" id="PF00890"/>
    </source>
</evidence>
<dbReference type="InterPro" id="IPR005288">
    <property type="entry name" value="NadB"/>
</dbReference>
<comment type="catalytic activity">
    <reaction evidence="7">
        <text>L-aspartate + O2 = iminosuccinate + H2O2</text>
        <dbReference type="Rhea" id="RHEA:25876"/>
        <dbReference type="ChEBI" id="CHEBI:15379"/>
        <dbReference type="ChEBI" id="CHEBI:16240"/>
        <dbReference type="ChEBI" id="CHEBI:29991"/>
        <dbReference type="ChEBI" id="CHEBI:77875"/>
        <dbReference type="EC" id="1.4.3.16"/>
    </reaction>
    <physiologicalReaction direction="left-to-right" evidence="7">
        <dbReference type="Rhea" id="RHEA:25877"/>
    </physiologicalReaction>
</comment>
<comment type="caution">
    <text evidence="10">The sequence shown here is derived from an EMBL/GenBank/DDBJ whole genome shotgun (WGS) entry which is preliminary data.</text>
</comment>
<dbReference type="PANTHER" id="PTHR42716">
    <property type="entry name" value="L-ASPARTATE OXIDASE"/>
    <property type="match status" value="1"/>
</dbReference>
<evidence type="ECO:0000256" key="3">
    <source>
        <dbReference type="ARBA" id="ARBA00022630"/>
    </source>
</evidence>
<evidence type="ECO:0000256" key="1">
    <source>
        <dbReference type="ARBA" id="ARBA00001974"/>
    </source>
</evidence>
<keyword evidence="8" id="KW-0472">Membrane</keyword>
<evidence type="ECO:0000256" key="6">
    <source>
        <dbReference type="ARBA" id="ARBA00030386"/>
    </source>
</evidence>
<evidence type="ECO:0000313" key="10">
    <source>
        <dbReference type="EMBL" id="RSL32128.1"/>
    </source>
</evidence>
<gene>
    <name evidence="10" type="ORF">D7Z54_17020</name>
</gene>
<organism evidence="10 11">
    <name type="scientific">Salibacterium salarium</name>
    <dbReference type="NCBI Taxonomy" id="284579"/>
    <lineage>
        <taxon>Bacteria</taxon>
        <taxon>Bacillati</taxon>
        <taxon>Bacillota</taxon>
        <taxon>Bacilli</taxon>
        <taxon>Bacillales</taxon>
        <taxon>Bacillaceae</taxon>
    </lineage>
</organism>
<dbReference type="Pfam" id="PF00890">
    <property type="entry name" value="FAD_binding_2"/>
    <property type="match status" value="1"/>
</dbReference>
<evidence type="ECO:0000256" key="2">
    <source>
        <dbReference type="ARBA" id="ARBA00021901"/>
    </source>
</evidence>
<dbReference type="InterPro" id="IPR003953">
    <property type="entry name" value="FAD-dep_OxRdtase_2_FAD-bd"/>
</dbReference>
<dbReference type="GO" id="GO:0008734">
    <property type="term" value="F:L-aspartate oxidase activity"/>
    <property type="evidence" value="ECO:0007669"/>
    <property type="project" value="UniProtKB-EC"/>
</dbReference>
<keyword evidence="4" id="KW-0274">FAD</keyword>
<dbReference type="Proteomes" id="UP000275076">
    <property type="component" value="Unassembled WGS sequence"/>
</dbReference>
<protein>
    <recommendedName>
        <fullName evidence="2">L-aspartate oxidase</fullName>
    </recommendedName>
    <alternativeName>
        <fullName evidence="6">Quinolinate synthase B</fullName>
    </alternativeName>
</protein>
<reference evidence="10 11" key="1">
    <citation type="submission" date="2018-10" db="EMBL/GenBank/DDBJ databases">
        <title>Draft genome sequence of Bacillus salarius IM0101, isolated from a hypersaline soil in Inner Mongolia, China.</title>
        <authorList>
            <person name="Yamprayoonswat W."/>
            <person name="Boonvisut S."/>
            <person name="Jumpathong W."/>
            <person name="Sittihan S."/>
            <person name="Ruangsuj P."/>
            <person name="Wanthongcharoen S."/>
            <person name="Thongpramul N."/>
            <person name="Pimmason S."/>
            <person name="Yu B."/>
            <person name="Yasawong M."/>
        </authorList>
    </citation>
    <scope>NUCLEOTIDE SEQUENCE [LARGE SCALE GENOMIC DNA]</scope>
    <source>
        <strain evidence="10 11">IM0101</strain>
    </source>
</reference>
<dbReference type="PANTHER" id="PTHR42716:SF2">
    <property type="entry name" value="L-ASPARTATE OXIDASE, CHLOROPLASTIC"/>
    <property type="match status" value="1"/>
</dbReference>
<evidence type="ECO:0000256" key="7">
    <source>
        <dbReference type="ARBA" id="ARBA00048305"/>
    </source>
</evidence>
<dbReference type="OrthoDB" id="9806724at2"/>
<sequence length="165" mass="18033">MREGCSMTNEGITTDVVIIGSGMAGLMAALQLSKRRKVTIVTKSAIGAGNSEKAQGGIAAAISADDSTSSHIKDTLAAGFNHNNERVVNKLIEQAGPVMNMFFSWNTPFDRDDKGDFQLAKEGAHSRRRVFHAGGDATGFHMIKHVKEQCSKIYKCWNILWLMIF</sequence>
<comment type="cofactor">
    <cofactor evidence="1">
        <name>FAD</name>
        <dbReference type="ChEBI" id="CHEBI:57692"/>
    </cofactor>
</comment>
<keyword evidence="11" id="KW-1185">Reference proteome</keyword>
<keyword evidence="3" id="KW-0285">Flavoprotein</keyword>
<dbReference type="InterPro" id="IPR036188">
    <property type="entry name" value="FAD/NAD-bd_sf"/>
</dbReference>
<dbReference type="GO" id="GO:0034628">
    <property type="term" value="P:'de novo' NAD+ biosynthetic process from L-aspartate"/>
    <property type="evidence" value="ECO:0007669"/>
    <property type="project" value="TreeGrafter"/>
</dbReference>
<keyword evidence="8" id="KW-0812">Transmembrane</keyword>
<evidence type="ECO:0000256" key="4">
    <source>
        <dbReference type="ARBA" id="ARBA00022827"/>
    </source>
</evidence>
<dbReference type="Gene3D" id="3.50.50.60">
    <property type="entry name" value="FAD/NAD(P)-binding domain"/>
    <property type="match status" value="1"/>
</dbReference>
<evidence type="ECO:0000256" key="5">
    <source>
        <dbReference type="ARBA" id="ARBA00023002"/>
    </source>
</evidence>
<keyword evidence="5" id="KW-0560">Oxidoreductase</keyword>
<keyword evidence="8" id="KW-1133">Transmembrane helix</keyword>
<name>A0A3R9P682_9BACI</name>
<feature type="transmembrane region" description="Helical" evidence="8">
    <location>
        <begin position="12"/>
        <end position="30"/>
    </location>
</feature>